<dbReference type="GO" id="GO:0045259">
    <property type="term" value="C:proton-transporting ATP synthase complex"/>
    <property type="evidence" value="ECO:0007669"/>
    <property type="project" value="UniProtKB-KW"/>
</dbReference>
<gene>
    <name evidence="15" type="primary">atpF</name>
    <name evidence="18" type="ordered locus">Rmar_0313</name>
</gene>
<dbReference type="SUPFAM" id="SSF81573">
    <property type="entry name" value="F1F0 ATP synthase subunit B, membrane domain"/>
    <property type="match status" value="1"/>
</dbReference>
<evidence type="ECO:0000313" key="19">
    <source>
        <dbReference type="Proteomes" id="UP000002221"/>
    </source>
</evidence>
<comment type="subcellular location">
    <subcellularLocation>
        <location evidence="15">Cell inner membrane</location>
        <topology evidence="15">Single-pass membrane protein</topology>
    </subcellularLocation>
    <subcellularLocation>
        <location evidence="14">Endomembrane system</location>
        <topology evidence="14">Single-pass membrane protein</topology>
    </subcellularLocation>
</comment>
<feature type="coiled-coil region" evidence="17">
    <location>
        <begin position="40"/>
        <end position="121"/>
    </location>
</feature>
<dbReference type="GO" id="GO:0046961">
    <property type="term" value="F:proton-transporting ATPase activity, rotational mechanism"/>
    <property type="evidence" value="ECO:0007669"/>
    <property type="project" value="TreeGrafter"/>
</dbReference>
<proteinExistence type="inferred from homology"/>
<organism evidence="18 19">
    <name type="scientific">Rhodothermus marinus (strain ATCC 43812 / DSM 4252 / R-10)</name>
    <name type="common">Rhodothermus obamensis</name>
    <dbReference type="NCBI Taxonomy" id="518766"/>
    <lineage>
        <taxon>Bacteria</taxon>
        <taxon>Pseudomonadati</taxon>
        <taxon>Rhodothermota</taxon>
        <taxon>Rhodothermia</taxon>
        <taxon>Rhodothermales</taxon>
        <taxon>Rhodothermaceae</taxon>
        <taxon>Rhodothermus</taxon>
    </lineage>
</organism>
<evidence type="ECO:0000256" key="9">
    <source>
        <dbReference type="ARBA" id="ARBA00023136"/>
    </source>
</evidence>
<evidence type="ECO:0000256" key="15">
    <source>
        <dbReference type="HAMAP-Rule" id="MF_01398"/>
    </source>
</evidence>
<dbReference type="GO" id="GO:0046933">
    <property type="term" value="F:proton-transporting ATP synthase activity, rotational mechanism"/>
    <property type="evidence" value="ECO:0007669"/>
    <property type="project" value="UniProtKB-UniRule"/>
</dbReference>
<evidence type="ECO:0000256" key="6">
    <source>
        <dbReference type="ARBA" id="ARBA00022781"/>
    </source>
</evidence>
<evidence type="ECO:0000256" key="16">
    <source>
        <dbReference type="RuleBase" id="RU003848"/>
    </source>
</evidence>
<dbReference type="KEGG" id="rmr:Rmar_0313"/>
<evidence type="ECO:0000256" key="5">
    <source>
        <dbReference type="ARBA" id="ARBA00022692"/>
    </source>
</evidence>
<dbReference type="eggNOG" id="COG0711">
    <property type="taxonomic scope" value="Bacteria"/>
</dbReference>
<dbReference type="Proteomes" id="UP000002221">
    <property type="component" value="Chromosome"/>
</dbReference>
<dbReference type="InterPro" id="IPR002146">
    <property type="entry name" value="ATP_synth_b/b'su_bac/chlpt"/>
</dbReference>
<dbReference type="EMBL" id="CP001807">
    <property type="protein sequence ID" value="ACY47218.1"/>
    <property type="molecule type" value="Genomic_DNA"/>
</dbReference>
<keyword evidence="5 15" id="KW-0812">Transmembrane</keyword>
<dbReference type="InterPro" id="IPR050059">
    <property type="entry name" value="ATP_synthase_B_chain"/>
</dbReference>
<sequence>MNLILAANLVSVEPGLIFWKSLTFLLLLFLLYKFAWKPILQALKEREESIDTSLRRAERALAEARQIQAENERIRREAEQEAQRILREAREEAERLRQEELQKTRVQIQQMQAQARAEIEREKQGALDELRAVVADLAIQAAEKILRESLDADRQRRLVERFLESLPASKN</sequence>
<dbReference type="HOGENOM" id="CLU_079215_4_1_10"/>
<keyword evidence="6 15" id="KW-0375">Hydrogen ion transport</keyword>
<dbReference type="InterPro" id="IPR028987">
    <property type="entry name" value="ATP_synth_B-like_membr_sf"/>
</dbReference>
<dbReference type="PANTHER" id="PTHR33445:SF1">
    <property type="entry name" value="ATP SYNTHASE SUBUNIT B"/>
    <property type="match status" value="1"/>
</dbReference>
<comment type="function">
    <text evidence="11 15">F(1)F(0) ATP synthase produces ATP from ADP in the presence of a proton or sodium gradient. F-type ATPases consist of two structural domains, F(1) containing the extramembraneous catalytic core and F(0) containing the membrane proton channel, linked together by a central stalk and a peripheral stalk. During catalysis, ATP synthesis in the catalytic domain of F(1) is coupled via a rotary mechanism of the central stalk subunits to proton translocation.</text>
</comment>
<accession>D0MDM5</accession>
<evidence type="ECO:0000256" key="2">
    <source>
        <dbReference type="ARBA" id="ARBA00022448"/>
    </source>
</evidence>
<dbReference type="CDD" id="cd06503">
    <property type="entry name" value="ATP-synt_Fo_b"/>
    <property type="match status" value="1"/>
</dbReference>
<dbReference type="InterPro" id="IPR005864">
    <property type="entry name" value="ATP_synth_F0_bsu_bac"/>
</dbReference>
<dbReference type="PANTHER" id="PTHR33445">
    <property type="entry name" value="ATP SYNTHASE SUBUNIT B', CHLOROPLASTIC"/>
    <property type="match status" value="1"/>
</dbReference>
<keyword evidence="7 15" id="KW-1133">Transmembrane helix</keyword>
<dbReference type="NCBIfam" id="TIGR01144">
    <property type="entry name" value="ATP_synt_b"/>
    <property type="match status" value="1"/>
</dbReference>
<evidence type="ECO:0000256" key="7">
    <source>
        <dbReference type="ARBA" id="ARBA00022989"/>
    </source>
</evidence>
<keyword evidence="9 15" id="KW-0472">Membrane</keyword>
<evidence type="ECO:0000256" key="12">
    <source>
        <dbReference type="ARBA" id="ARBA00025614"/>
    </source>
</evidence>
<evidence type="ECO:0000256" key="13">
    <source>
        <dbReference type="ARBA" id="ARBA00026054"/>
    </source>
</evidence>
<evidence type="ECO:0000256" key="14">
    <source>
        <dbReference type="ARBA" id="ARBA00037847"/>
    </source>
</evidence>
<dbReference type="HAMAP" id="MF_01398">
    <property type="entry name" value="ATP_synth_b_bprime"/>
    <property type="match status" value="1"/>
</dbReference>
<evidence type="ECO:0000256" key="3">
    <source>
        <dbReference type="ARBA" id="ARBA00022475"/>
    </source>
</evidence>
<evidence type="ECO:0000256" key="17">
    <source>
        <dbReference type="SAM" id="Coils"/>
    </source>
</evidence>
<evidence type="ECO:0000256" key="10">
    <source>
        <dbReference type="ARBA" id="ARBA00023310"/>
    </source>
</evidence>
<keyword evidence="19" id="KW-1185">Reference proteome</keyword>
<dbReference type="OrthoDB" id="9795289at2"/>
<comment type="function">
    <text evidence="12">Component of the F(0) channel, it forms part of the peripheral stalk, linking F(1) to F(0). The b'-subunit is a diverged and duplicated form of b found in plants and photosynthetic bacteria.</text>
</comment>
<feature type="transmembrane region" description="Helical" evidence="15">
    <location>
        <begin position="17"/>
        <end position="36"/>
    </location>
</feature>
<comment type="subunit">
    <text evidence="13">F-type ATPases have 2 components, F(1) - the catalytic core - and F(0) - the membrane proton channel. F(1) has five subunits: alpha(3), beta(3), gamma(1), delta(1), epsilon(1). F(0) has four main subunits: a(1), b(2) and c(10-14). The alpha and beta chains form an alternating ring which encloses part of the gamma chain. F(1) is attached to F(0) by a central stalk formed by the gamma and epsilon chains, while a peripheral stalk is formed by the delta and b chains.</text>
</comment>
<dbReference type="AlphaFoldDB" id="D0MDM5"/>
<evidence type="ECO:0000256" key="1">
    <source>
        <dbReference type="ARBA" id="ARBA00005513"/>
    </source>
</evidence>
<dbReference type="GO" id="GO:0005886">
    <property type="term" value="C:plasma membrane"/>
    <property type="evidence" value="ECO:0007669"/>
    <property type="project" value="UniProtKB-SubCell"/>
</dbReference>
<name>D0MDM5_RHOM4</name>
<keyword evidence="4 15" id="KW-0138">CF(0)</keyword>
<evidence type="ECO:0000256" key="4">
    <source>
        <dbReference type="ARBA" id="ARBA00022547"/>
    </source>
</evidence>
<evidence type="ECO:0000313" key="18">
    <source>
        <dbReference type="EMBL" id="ACY47218.1"/>
    </source>
</evidence>
<dbReference type="Pfam" id="PF00430">
    <property type="entry name" value="ATP-synt_B"/>
    <property type="match status" value="1"/>
</dbReference>
<reference evidence="18 19" key="1">
    <citation type="journal article" date="2009" name="Stand. Genomic Sci.">
        <title>Complete genome sequence of Rhodothermus marinus type strain (R-10).</title>
        <authorList>
            <person name="Nolan M."/>
            <person name="Tindall B.J."/>
            <person name="Pomrenke H."/>
            <person name="Lapidus A."/>
            <person name="Copeland A."/>
            <person name="Glavina Del Rio T."/>
            <person name="Lucas S."/>
            <person name="Chen F."/>
            <person name="Tice H."/>
            <person name="Cheng J.F."/>
            <person name="Saunders E."/>
            <person name="Han C."/>
            <person name="Bruce D."/>
            <person name="Goodwin L."/>
            <person name="Chain P."/>
            <person name="Pitluck S."/>
            <person name="Ovchinikova G."/>
            <person name="Pati A."/>
            <person name="Ivanova N."/>
            <person name="Mavromatis K."/>
            <person name="Chen A."/>
            <person name="Palaniappan K."/>
            <person name="Land M."/>
            <person name="Hauser L."/>
            <person name="Chang Y.J."/>
            <person name="Jeffries C.D."/>
            <person name="Brettin T."/>
            <person name="Goker M."/>
            <person name="Bristow J."/>
            <person name="Eisen J.A."/>
            <person name="Markowitz V."/>
            <person name="Hugenholtz P."/>
            <person name="Kyrpides N.C."/>
            <person name="Klenk H.P."/>
            <person name="Detter J.C."/>
        </authorList>
    </citation>
    <scope>NUCLEOTIDE SEQUENCE [LARGE SCALE GENOMIC DNA]</scope>
    <source>
        <strain evidence="19">ATCC 43812 / DSM 4252 / R-10</strain>
    </source>
</reference>
<protein>
    <recommendedName>
        <fullName evidence="15">ATP synthase subunit b</fullName>
    </recommendedName>
    <alternativeName>
        <fullName evidence="15">ATP synthase F(0) sector subunit b</fullName>
    </alternativeName>
    <alternativeName>
        <fullName evidence="15">ATPase subunit I</fullName>
    </alternativeName>
    <alternativeName>
        <fullName evidence="15">F-type ATPase subunit b</fullName>
        <shortName evidence="15">F-ATPase subunit b</shortName>
    </alternativeName>
</protein>
<keyword evidence="2 15" id="KW-0813">Transport</keyword>
<keyword evidence="15" id="KW-0997">Cell inner membrane</keyword>
<keyword evidence="8 15" id="KW-0406">Ion transport</keyword>
<evidence type="ECO:0000256" key="11">
    <source>
        <dbReference type="ARBA" id="ARBA00025198"/>
    </source>
</evidence>
<evidence type="ECO:0000256" key="8">
    <source>
        <dbReference type="ARBA" id="ARBA00023065"/>
    </source>
</evidence>
<keyword evidence="17" id="KW-0175">Coiled coil</keyword>
<keyword evidence="10 15" id="KW-0066">ATP synthesis</keyword>
<keyword evidence="3 15" id="KW-1003">Cell membrane</keyword>
<dbReference type="STRING" id="518766.Rmar_0313"/>
<comment type="similarity">
    <text evidence="1 15 16">Belongs to the ATPase B chain family.</text>
</comment>
<dbReference type="RefSeq" id="WP_012842830.1">
    <property type="nucleotide sequence ID" value="NC_013501.1"/>
</dbReference>
<dbReference type="GO" id="GO:0012505">
    <property type="term" value="C:endomembrane system"/>
    <property type="evidence" value="ECO:0007669"/>
    <property type="project" value="UniProtKB-SubCell"/>
</dbReference>
<comment type="subunit">
    <text evidence="15">F-type ATPases have 2 components, F(1) - the catalytic core - and F(0) - the membrane proton channel. F(1) has five subunits: alpha(3), beta(3), gamma(1), delta(1), epsilon(1). F(0) has three main subunits: a(1), b(2) and c(10-14). The alpha and beta chains form an alternating ring which encloses part of the gamma chain. F(1) is attached to F(0) by a central stalk formed by the gamma and epsilon chains, while a peripheral stalk is formed by the delta and b chains.</text>
</comment>